<evidence type="ECO:0000256" key="1">
    <source>
        <dbReference type="SAM" id="MobiDB-lite"/>
    </source>
</evidence>
<feature type="compositionally biased region" description="Basic and acidic residues" evidence="1">
    <location>
        <begin position="370"/>
        <end position="383"/>
    </location>
</feature>
<protein>
    <submittedName>
        <fullName evidence="2">Uncharacterized protein</fullName>
    </submittedName>
</protein>
<evidence type="ECO:0000313" key="3">
    <source>
        <dbReference type="Proteomes" id="UP000652219"/>
    </source>
</evidence>
<feature type="compositionally biased region" description="Low complexity" evidence="1">
    <location>
        <begin position="165"/>
        <end position="176"/>
    </location>
</feature>
<reference evidence="2 3" key="1">
    <citation type="journal article" date="2020" name="Phytopathology">
        <title>Genome Sequence Resources of Colletotrichum truncatum, C. plurivorum, C. musicola, and C. sojae: Four Species Pathogenic to Soybean (Glycine max).</title>
        <authorList>
            <person name="Rogerio F."/>
            <person name="Boufleur T.R."/>
            <person name="Ciampi-Guillardi M."/>
            <person name="Sukno S.A."/>
            <person name="Thon M.R."/>
            <person name="Massola Junior N.S."/>
            <person name="Baroncelli R."/>
        </authorList>
    </citation>
    <scope>NUCLEOTIDE SEQUENCE [LARGE SCALE GENOMIC DNA]</scope>
    <source>
        <strain evidence="2 3">LFN0009</strain>
    </source>
</reference>
<name>A0A8H6JJH0_9PEZI</name>
<feature type="region of interest" description="Disordered" evidence="1">
    <location>
        <begin position="120"/>
        <end position="405"/>
    </location>
</feature>
<accession>A0A8H6JJH0</accession>
<evidence type="ECO:0000313" key="2">
    <source>
        <dbReference type="EMBL" id="KAF6814135.1"/>
    </source>
</evidence>
<comment type="caution">
    <text evidence="2">The sequence shown here is derived from an EMBL/GenBank/DDBJ whole genome shotgun (WGS) entry which is preliminary data.</text>
</comment>
<feature type="compositionally biased region" description="Basic and acidic residues" evidence="1">
    <location>
        <begin position="13"/>
        <end position="29"/>
    </location>
</feature>
<gene>
    <name evidence="2" type="ORF">CSOJ01_04189</name>
</gene>
<feature type="compositionally biased region" description="Basic and acidic residues" evidence="1">
    <location>
        <begin position="52"/>
        <end position="65"/>
    </location>
</feature>
<feature type="compositionally biased region" description="Polar residues" evidence="1">
    <location>
        <begin position="265"/>
        <end position="279"/>
    </location>
</feature>
<keyword evidence="3" id="KW-1185">Reference proteome</keyword>
<feature type="compositionally biased region" description="Basic and acidic residues" evidence="1">
    <location>
        <begin position="143"/>
        <end position="152"/>
    </location>
</feature>
<dbReference type="AlphaFoldDB" id="A0A8H6JJH0"/>
<feature type="compositionally biased region" description="Low complexity" evidence="1">
    <location>
        <begin position="280"/>
        <end position="308"/>
    </location>
</feature>
<organism evidence="2 3">
    <name type="scientific">Colletotrichum sojae</name>
    <dbReference type="NCBI Taxonomy" id="2175907"/>
    <lineage>
        <taxon>Eukaryota</taxon>
        <taxon>Fungi</taxon>
        <taxon>Dikarya</taxon>
        <taxon>Ascomycota</taxon>
        <taxon>Pezizomycotina</taxon>
        <taxon>Sordariomycetes</taxon>
        <taxon>Hypocreomycetidae</taxon>
        <taxon>Glomerellales</taxon>
        <taxon>Glomerellaceae</taxon>
        <taxon>Colletotrichum</taxon>
        <taxon>Colletotrichum orchidearum species complex</taxon>
    </lineage>
</organism>
<feature type="compositionally biased region" description="Polar residues" evidence="1">
    <location>
        <begin position="127"/>
        <end position="140"/>
    </location>
</feature>
<proteinExistence type="predicted"/>
<feature type="region of interest" description="Disordered" evidence="1">
    <location>
        <begin position="1"/>
        <end position="90"/>
    </location>
</feature>
<dbReference type="Proteomes" id="UP000652219">
    <property type="component" value="Unassembled WGS sequence"/>
</dbReference>
<dbReference type="EMBL" id="WIGN01000046">
    <property type="protein sequence ID" value="KAF6814135.1"/>
    <property type="molecule type" value="Genomic_DNA"/>
</dbReference>
<feature type="compositionally biased region" description="Basic and acidic residues" evidence="1">
    <location>
        <begin position="218"/>
        <end position="228"/>
    </location>
</feature>
<sequence>MSVFSLIKRSRQQAKEHSQKKAEKEKEPPKQPYRHVPTHAAVDALSGAPSSWKHEDRPRIQEQNRRRSAMAASGLTNRMPGPSLPRVSSSLSHVTFPSANANPVGHMPRAYSYSGVPLPMPWEQRNKNPSVYSVPDTTRISLKGKEVDRSYESGRYSPSSIKGGSPVDSSSRSTSSQEDLEMKPSRHQSMPPFSLGSSDVPQNAAAIHAHRLHPSSRRASDASDRGDTSPKSPQPSSPTDKTRPPPSMRGFNSIPPMPSLPPMQFGNSVNAQQAAQPVLSSSASTRSSAQGSLSSFNFNANNAPFSAPMSGRSSAATTPAACVTPEPVYESVEEEDEPSAYTYAPPPATTAPSAMKQKDRRSTSKSKVTRFTELETIDSHTEKPNTIPSVSCESARRDTTPPHISNDAINKAVAVEMVNAAPAEIVSAPKSSKRLSKQPGSKLTKKSRWSTKSSAVAV</sequence>
<feature type="region of interest" description="Disordered" evidence="1">
    <location>
        <begin position="425"/>
        <end position="458"/>
    </location>
</feature>